<evidence type="ECO:0000313" key="4">
    <source>
        <dbReference type="Proteomes" id="UP000695562"/>
    </source>
</evidence>
<organism evidence="3 4">
    <name type="scientific">Polysphondylium violaceum</name>
    <dbReference type="NCBI Taxonomy" id="133409"/>
    <lineage>
        <taxon>Eukaryota</taxon>
        <taxon>Amoebozoa</taxon>
        <taxon>Evosea</taxon>
        <taxon>Eumycetozoa</taxon>
        <taxon>Dictyostelia</taxon>
        <taxon>Dictyosteliales</taxon>
        <taxon>Dictyosteliaceae</taxon>
        <taxon>Polysphondylium</taxon>
    </lineage>
</organism>
<dbReference type="InterPro" id="IPR002048">
    <property type="entry name" value="EF_hand_dom"/>
</dbReference>
<dbReference type="AlphaFoldDB" id="A0A8J4V014"/>
<keyword evidence="4" id="KW-1185">Reference proteome</keyword>
<reference evidence="3" key="1">
    <citation type="submission" date="2020-01" db="EMBL/GenBank/DDBJ databases">
        <title>Development of genomics and gene disruption for Polysphondylium violaceum indicates a role for the polyketide synthase stlB in stalk morphogenesis.</title>
        <authorList>
            <person name="Narita B."/>
            <person name="Kawabe Y."/>
            <person name="Kin K."/>
            <person name="Saito T."/>
            <person name="Gibbs R."/>
            <person name="Kuspa A."/>
            <person name="Muzny D."/>
            <person name="Queller D."/>
            <person name="Richards S."/>
            <person name="Strassman J."/>
            <person name="Sucgang R."/>
            <person name="Worley K."/>
            <person name="Schaap P."/>
        </authorList>
    </citation>
    <scope>NUCLEOTIDE SEQUENCE</scope>
    <source>
        <strain evidence="3">QSvi11</strain>
    </source>
</reference>
<dbReference type="EMBL" id="AJWJ01000182">
    <property type="protein sequence ID" value="KAF2073798.1"/>
    <property type="molecule type" value="Genomic_DNA"/>
</dbReference>
<feature type="domain" description="EF-hand" evidence="2">
    <location>
        <begin position="69"/>
        <end position="104"/>
    </location>
</feature>
<dbReference type="InterPro" id="IPR050403">
    <property type="entry name" value="Myosin_RLC"/>
</dbReference>
<keyword evidence="1" id="KW-0677">Repeat</keyword>
<dbReference type="OrthoDB" id="429467at2759"/>
<dbReference type="SMART" id="SM00054">
    <property type="entry name" value="EFh"/>
    <property type="match status" value="3"/>
</dbReference>
<dbReference type="CDD" id="cd00051">
    <property type="entry name" value="EFh"/>
    <property type="match status" value="1"/>
</dbReference>
<dbReference type="Pfam" id="PF13499">
    <property type="entry name" value="EF-hand_7"/>
    <property type="match status" value="1"/>
</dbReference>
<dbReference type="Proteomes" id="UP000695562">
    <property type="component" value="Unassembled WGS sequence"/>
</dbReference>
<proteinExistence type="predicted"/>
<dbReference type="PROSITE" id="PS50222">
    <property type="entry name" value="EF_HAND_2"/>
    <property type="match status" value="2"/>
</dbReference>
<name>A0A8J4V014_9MYCE</name>
<dbReference type="GO" id="GO:0005509">
    <property type="term" value="F:calcium ion binding"/>
    <property type="evidence" value="ECO:0007669"/>
    <property type="project" value="InterPro"/>
</dbReference>
<dbReference type="Pfam" id="PF13202">
    <property type="entry name" value="EF-hand_5"/>
    <property type="match status" value="1"/>
</dbReference>
<sequence length="139" mass="15566">MDLLTDEQKNEFQTCFQQFDKDLDGRLNPKESVMALKSLGVNLPESEVSAGTDFNSFLQVVVRKLQITDPADELQRAFNCFDLEGTGFVAVQYIRQVLTSMGDILNGQEIDQFIRDCDTDNDGYISSAEATKIILSKLS</sequence>
<dbReference type="FunFam" id="1.10.238.10:FF:000636">
    <property type="entry name" value="calmodulin-like protein 4"/>
    <property type="match status" value="1"/>
</dbReference>
<evidence type="ECO:0000313" key="3">
    <source>
        <dbReference type="EMBL" id="KAF2073798.1"/>
    </source>
</evidence>
<gene>
    <name evidence="3" type="ORF">CYY_004892</name>
</gene>
<evidence type="ECO:0000256" key="1">
    <source>
        <dbReference type="ARBA" id="ARBA00022737"/>
    </source>
</evidence>
<protein>
    <recommendedName>
        <fullName evidence="2">EF-hand domain-containing protein</fullName>
    </recommendedName>
</protein>
<dbReference type="PANTHER" id="PTHR23049">
    <property type="entry name" value="MYOSIN REGULATORY LIGHT CHAIN 2"/>
    <property type="match status" value="1"/>
</dbReference>
<dbReference type="Gene3D" id="1.10.238.10">
    <property type="entry name" value="EF-hand"/>
    <property type="match status" value="2"/>
</dbReference>
<evidence type="ECO:0000259" key="2">
    <source>
        <dbReference type="PROSITE" id="PS50222"/>
    </source>
</evidence>
<dbReference type="SUPFAM" id="SSF47473">
    <property type="entry name" value="EF-hand"/>
    <property type="match status" value="1"/>
</dbReference>
<comment type="caution">
    <text evidence="3">The sequence shown here is derived from an EMBL/GenBank/DDBJ whole genome shotgun (WGS) entry which is preliminary data.</text>
</comment>
<feature type="domain" description="EF-hand" evidence="2">
    <location>
        <begin position="7"/>
        <end position="42"/>
    </location>
</feature>
<accession>A0A8J4V014</accession>
<dbReference type="InterPro" id="IPR011992">
    <property type="entry name" value="EF-hand-dom_pair"/>
</dbReference>